<gene>
    <name evidence="2" type="ORF">C8A05DRAFT_43618</name>
</gene>
<keyword evidence="1" id="KW-1133">Transmembrane helix</keyword>
<reference evidence="2" key="2">
    <citation type="submission" date="2023-05" db="EMBL/GenBank/DDBJ databases">
        <authorList>
            <consortium name="Lawrence Berkeley National Laboratory"/>
            <person name="Steindorff A."/>
            <person name="Hensen N."/>
            <person name="Bonometti L."/>
            <person name="Westerberg I."/>
            <person name="Brannstrom I.O."/>
            <person name="Guillou S."/>
            <person name="Cros-Aarteil S."/>
            <person name="Calhoun S."/>
            <person name="Haridas S."/>
            <person name="Kuo A."/>
            <person name="Mondo S."/>
            <person name="Pangilinan J."/>
            <person name="Riley R."/>
            <person name="Labutti K."/>
            <person name="Andreopoulos B."/>
            <person name="Lipzen A."/>
            <person name="Chen C."/>
            <person name="Yanf M."/>
            <person name="Daum C."/>
            <person name="Ng V."/>
            <person name="Clum A."/>
            <person name="Ohm R."/>
            <person name="Martin F."/>
            <person name="Silar P."/>
            <person name="Natvig D."/>
            <person name="Lalanne C."/>
            <person name="Gautier V."/>
            <person name="Ament-Velasquez S.L."/>
            <person name="Kruys A."/>
            <person name="Hutchinson M.I."/>
            <person name="Powell A.J."/>
            <person name="Barry K."/>
            <person name="Miller A.N."/>
            <person name="Grigoriev I.V."/>
            <person name="Debuchy R."/>
            <person name="Gladieux P."/>
            <person name="Thoren M.H."/>
            <person name="Johannesson H."/>
        </authorList>
    </citation>
    <scope>NUCLEOTIDE SEQUENCE</scope>
    <source>
        <strain evidence="2">CBS 103.79</strain>
    </source>
</reference>
<protein>
    <submittedName>
        <fullName evidence="2">Uncharacterized protein</fullName>
    </submittedName>
</protein>
<accession>A0AAN6MNH7</accession>
<keyword evidence="3" id="KW-1185">Reference proteome</keyword>
<evidence type="ECO:0000313" key="3">
    <source>
        <dbReference type="Proteomes" id="UP001303889"/>
    </source>
</evidence>
<dbReference type="Proteomes" id="UP001303889">
    <property type="component" value="Unassembled WGS sequence"/>
</dbReference>
<dbReference type="Gene3D" id="1.20.140.150">
    <property type="match status" value="1"/>
</dbReference>
<reference evidence="2" key="1">
    <citation type="journal article" date="2023" name="Mol. Phylogenet. Evol.">
        <title>Genome-scale phylogeny and comparative genomics of the fungal order Sordariales.</title>
        <authorList>
            <person name="Hensen N."/>
            <person name="Bonometti L."/>
            <person name="Westerberg I."/>
            <person name="Brannstrom I.O."/>
            <person name="Guillou S."/>
            <person name="Cros-Aarteil S."/>
            <person name="Calhoun S."/>
            <person name="Haridas S."/>
            <person name="Kuo A."/>
            <person name="Mondo S."/>
            <person name="Pangilinan J."/>
            <person name="Riley R."/>
            <person name="LaButti K."/>
            <person name="Andreopoulos B."/>
            <person name="Lipzen A."/>
            <person name="Chen C."/>
            <person name="Yan M."/>
            <person name="Daum C."/>
            <person name="Ng V."/>
            <person name="Clum A."/>
            <person name="Steindorff A."/>
            <person name="Ohm R.A."/>
            <person name="Martin F."/>
            <person name="Silar P."/>
            <person name="Natvig D.O."/>
            <person name="Lalanne C."/>
            <person name="Gautier V."/>
            <person name="Ament-Velasquez S.L."/>
            <person name="Kruys A."/>
            <person name="Hutchinson M.I."/>
            <person name="Powell A.J."/>
            <person name="Barry K."/>
            <person name="Miller A.N."/>
            <person name="Grigoriev I.V."/>
            <person name="Debuchy R."/>
            <person name="Gladieux P."/>
            <person name="Hiltunen Thoren M."/>
            <person name="Johannesson H."/>
        </authorList>
    </citation>
    <scope>NUCLEOTIDE SEQUENCE</scope>
    <source>
        <strain evidence="2">CBS 103.79</strain>
    </source>
</reference>
<evidence type="ECO:0000313" key="2">
    <source>
        <dbReference type="EMBL" id="KAK3903098.1"/>
    </source>
</evidence>
<name>A0AAN6MNH7_9PEZI</name>
<keyword evidence="1" id="KW-0812">Transmembrane</keyword>
<feature type="transmembrane region" description="Helical" evidence="1">
    <location>
        <begin position="127"/>
        <end position="153"/>
    </location>
</feature>
<sequence>MSRTAVHRAALLALVVATALTLTTLLTPSWISYTTHAPSGAILSSSLGLYRRCTTTTTPSSTSLTWTCTPFPDPARCGSDGEGMSFCAMWRAAGGLMGLAVVGEVVAVVGGVVGLGRARGRKEGRGWWWLVGGLAGVVGGLQVLAGAVVAYLYDHDDMFLVPGYRLDSSWYLCAASAAVALLAVVGLALAGLVLPTTRDGYRYQLLREPSGV</sequence>
<proteinExistence type="predicted"/>
<evidence type="ECO:0000256" key="1">
    <source>
        <dbReference type="SAM" id="Phobius"/>
    </source>
</evidence>
<feature type="transmembrane region" description="Helical" evidence="1">
    <location>
        <begin position="169"/>
        <end position="194"/>
    </location>
</feature>
<keyword evidence="1" id="KW-0472">Membrane</keyword>
<feature type="transmembrane region" description="Helical" evidence="1">
    <location>
        <begin position="92"/>
        <end position="115"/>
    </location>
</feature>
<comment type="caution">
    <text evidence="2">The sequence shown here is derived from an EMBL/GenBank/DDBJ whole genome shotgun (WGS) entry which is preliminary data.</text>
</comment>
<dbReference type="AlphaFoldDB" id="A0AAN6MNH7"/>
<organism evidence="2 3">
    <name type="scientific">Staphylotrichum tortipilum</name>
    <dbReference type="NCBI Taxonomy" id="2831512"/>
    <lineage>
        <taxon>Eukaryota</taxon>
        <taxon>Fungi</taxon>
        <taxon>Dikarya</taxon>
        <taxon>Ascomycota</taxon>
        <taxon>Pezizomycotina</taxon>
        <taxon>Sordariomycetes</taxon>
        <taxon>Sordariomycetidae</taxon>
        <taxon>Sordariales</taxon>
        <taxon>Chaetomiaceae</taxon>
        <taxon>Staphylotrichum</taxon>
    </lineage>
</organism>
<dbReference type="EMBL" id="MU855469">
    <property type="protein sequence ID" value="KAK3903098.1"/>
    <property type="molecule type" value="Genomic_DNA"/>
</dbReference>